<protein>
    <submittedName>
        <fullName evidence="1">Uncharacterized protein</fullName>
    </submittedName>
</protein>
<dbReference type="Proteomes" id="UP001138500">
    <property type="component" value="Unassembled WGS sequence"/>
</dbReference>
<dbReference type="AlphaFoldDB" id="A0A9W7W3U3"/>
<dbReference type="EMBL" id="RIBY02001113">
    <property type="protein sequence ID" value="KAH9832445.1"/>
    <property type="molecule type" value="Genomic_DNA"/>
</dbReference>
<gene>
    <name evidence="1" type="ORF">Tdes44962_MAKER02109</name>
</gene>
<proteinExistence type="predicted"/>
<organism evidence="1 2">
    <name type="scientific">Teratosphaeria destructans</name>
    <dbReference type="NCBI Taxonomy" id="418781"/>
    <lineage>
        <taxon>Eukaryota</taxon>
        <taxon>Fungi</taxon>
        <taxon>Dikarya</taxon>
        <taxon>Ascomycota</taxon>
        <taxon>Pezizomycotina</taxon>
        <taxon>Dothideomycetes</taxon>
        <taxon>Dothideomycetidae</taxon>
        <taxon>Mycosphaerellales</taxon>
        <taxon>Teratosphaeriaceae</taxon>
        <taxon>Teratosphaeria</taxon>
    </lineage>
</organism>
<name>A0A9W7W3U3_9PEZI</name>
<sequence length="70" mass="7555">MLRSKGRVLNPFATSSGALFESTYGSRCSLVTVRSVQDAIVGAENGARLDLELMELLDAFQVQRAAEHGI</sequence>
<keyword evidence="2" id="KW-1185">Reference proteome</keyword>
<evidence type="ECO:0000313" key="1">
    <source>
        <dbReference type="EMBL" id="KAH9832445.1"/>
    </source>
</evidence>
<accession>A0A9W7W3U3</accession>
<evidence type="ECO:0000313" key="2">
    <source>
        <dbReference type="Proteomes" id="UP001138500"/>
    </source>
</evidence>
<reference evidence="1 2" key="2">
    <citation type="journal article" date="2021" name="Curr. Genet.">
        <title>Genetic response to nitrogen starvation in the aggressive Eucalyptus foliar pathogen Teratosphaeria destructans.</title>
        <authorList>
            <person name="Havenga M."/>
            <person name="Wingfield B.D."/>
            <person name="Wingfield M.J."/>
            <person name="Dreyer L.L."/>
            <person name="Roets F."/>
            <person name="Aylward J."/>
        </authorList>
    </citation>
    <scope>NUCLEOTIDE SEQUENCE [LARGE SCALE GENOMIC DNA]</scope>
    <source>
        <strain evidence="1">CMW44962</strain>
    </source>
</reference>
<comment type="caution">
    <text evidence="1">The sequence shown here is derived from an EMBL/GenBank/DDBJ whole genome shotgun (WGS) entry which is preliminary data.</text>
</comment>
<reference evidence="1 2" key="1">
    <citation type="journal article" date="2018" name="IMA Fungus">
        <title>IMA Genome-F 10: Nine draft genome sequences of Claviceps purpurea s.lat., including C. arundinis, C. humidiphila, and C. cf. spartinae, pseudomolecules for the pitch canker pathogen Fusarium circinatum, draft genome of Davidsoniella eucalypti, Grosmannia galeiformis, Quambalaria eucalypti, and Teratosphaeria destructans.</title>
        <authorList>
            <person name="Wingfield B.D."/>
            <person name="Liu M."/>
            <person name="Nguyen H.D."/>
            <person name="Lane F.A."/>
            <person name="Morgan S.W."/>
            <person name="De Vos L."/>
            <person name="Wilken P.M."/>
            <person name="Duong T.A."/>
            <person name="Aylward J."/>
            <person name="Coetzee M.P."/>
            <person name="Dadej K."/>
            <person name="De Beer Z.W."/>
            <person name="Findlay W."/>
            <person name="Havenga M."/>
            <person name="Kolarik M."/>
            <person name="Menzies J.G."/>
            <person name="Naidoo K."/>
            <person name="Pochopski O."/>
            <person name="Shoukouhi P."/>
            <person name="Santana Q.C."/>
            <person name="Seifert K.A."/>
            <person name="Soal N."/>
            <person name="Steenkamp E.T."/>
            <person name="Tatham C.T."/>
            <person name="van der Nest M.A."/>
            <person name="Wingfield M.J."/>
        </authorList>
    </citation>
    <scope>NUCLEOTIDE SEQUENCE [LARGE SCALE GENOMIC DNA]</scope>
    <source>
        <strain evidence="1">CMW44962</strain>
    </source>
</reference>